<dbReference type="Proteomes" id="UP000663845">
    <property type="component" value="Unassembled WGS sequence"/>
</dbReference>
<evidence type="ECO:0000256" key="5">
    <source>
        <dbReference type="SAM" id="Phobius"/>
    </source>
</evidence>
<evidence type="ECO:0000313" key="7">
    <source>
        <dbReference type="EMBL" id="CAF0990516.1"/>
    </source>
</evidence>
<evidence type="ECO:0000256" key="1">
    <source>
        <dbReference type="ARBA" id="ARBA00004141"/>
    </source>
</evidence>
<name>A0A819SMV8_9BILA</name>
<evidence type="ECO:0000256" key="3">
    <source>
        <dbReference type="ARBA" id="ARBA00022989"/>
    </source>
</evidence>
<dbReference type="Proteomes" id="UP000663844">
    <property type="component" value="Unassembled WGS sequence"/>
</dbReference>
<comment type="subcellular location">
    <subcellularLocation>
        <location evidence="1">Membrane</location>
        <topology evidence="1">Multi-pass membrane protein</topology>
    </subcellularLocation>
</comment>
<dbReference type="EMBL" id="CAJNON010001105">
    <property type="protein sequence ID" value="CAF1428437.1"/>
    <property type="molecule type" value="Genomic_DNA"/>
</dbReference>
<dbReference type="Proteomes" id="UP000663891">
    <property type="component" value="Unassembled WGS sequence"/>
</dbReference>
<dbReference type="EMBL" id="CAJOAY010004337">
    <property type="protein sequence ID" value="CAF4065455.1"/>
    <property type="molecule type" value="Genomic_DNA"/>
</dbReference>
<organism evidence="10 11">
    <name type="scientific">Adineta steineri</name>
    <dbReference type="NCBI Taxonomy" id="433720"/>
    <lineage>
        <taxon>Eukaryota</taxon>
        <taxon>Metazoa</taxon>
        <taxon>Spiralia</taxon>
        <taxon>Gnathifera</taxon>
        <taxon>Rotifera</taxon>
        <taxon>Eurotatoria</taxon>
        <taxon>Bdelloidea</taxon>
        <taxon>Adinetida</taxon>
        <taxon>Adinetidae</taxon>
        <taxon>Adineta</taxon>
    </lineage>
</organism>
<protein>
    <recommendedName>
        <fullName evidence="6">Polycystin cation channel PKD1/PKD2 domain-containing protein</fullName>
    </recommendedName>
</protein>
<evidence type="ECO:0000256" key="2">
    <source>
        <dbReference type="ARBA" id="ARBA00022692"/>
    </source>
</evidence>
<dbReference type="OrthoDB" id="10471515at2759"/>
<evidence type="ECO:0000313" key="8">
    <source>
        <dbReference type="EMBL" id="CAF1428437.1"/>
    </source>
</evidence>
<dbReference type="EMBL" id="CAJNOG010000133">
    <property type="protein sequence ID" value="CAF0990516.1"/>
    <property type="molecule type" value="Genomic_DNA"/>
</dbReference>
<evidence type="ECO:0000313" key="9">
    <source>
        <dbReference type="EMBL" id="CAF3896722.1"/>
    </source>
</evidence>
<accession>A0A819SMV8</accession>
<evidence type="ECO:0000313" key="11">
    <source>
        <dbReference type="Proteomes" id="UP000663881"/>
    </source>
</evidence>
<sequence>MKSSYFYRFWSYIDVGIIGCSWEILGVYIWRYQKSTDIGNHFKKTNGYIFINLQVLIYVNDILTYLLAFCCFLVL</sequence>
<dbReference type="Pfam" id="PF08016">
    <property type="entry name" value="PKD_channel"/>
    <property type="match status" value="1"/>
</dbReference>
<keyword evidence="2 5" id="KW-0812">Transmembrane</keyword>
<dbReference type="GO" id="GO:0016020">
    <property type="term" value="C:membrane"/>
    <property type="evidence" value="ECO:0007669"/>
    <property type="project" value="UniProtKB-SubCell"/>
</dbReference>
<feature type="transmembrane region" description="Helical" evidence="5">
    <location>
        <begin position="50"/>
        <end position="74"/>
    </location>
</feature>
<comment type="caution">
    <text evidence="10">The sequence shown here is derived from an EMBL/GenBank/DDBJ whole genome shotgun (WGS) entry which is preliminary data.</text>
</comment>
<feature type="domain" description="Polycystin cation channel PKD1/PKD2" evidence="6">
    <location>
        <begin position="3"/>
        <end position="74"/>
    </location>
</feature>
<evidence type="ECO:0000256" key="4">
    <source>
        <dbReference type="ARBA" id="ARBA00023136"/>
    </source>
</evidence>
<gene>
    <name evidence="7" type="ORF">JYZ213_LOCUS15435</name>
    <name evidence="10" type="ORF">OKA104_LOCUS33645</name>
    <name evidence="9" type="ORF">OXD698_LOCUS23714</name>
    <name evidence="8" type="ORF">VCS650_LOCUS38146</name>
</gene>
<keyword evidence="4 5" id="KW-0472">Membrane</keyword>
<dbReference type="InterPro" id="IPR013122">
    <property type="entry name" value="PKD1_2_channel"/>
</dbReference>
<reference evidence="10" key="1">
    <citation type="submission" date="2021-02" db="EMBL/GenBank/DDBJ databases">
        <authorList>
            <person name="Nowell W R."/>
        </authorList>
    </citation>
    <scope>NUCLEOTIDE SEQUENCE</scope>
</reference>
<keyword evidence="3 5" id="KW-1133">Transmembrane helix</keyword>
<dbReference type="Proteomes" id="UP000663881">
    <property type="component" value="Unassembled WGS sequence"/>
</dbReference>
<evidence type="ECO:0000313" key="10">
    <source>
        <dbReference type="EMBL" id="CAF4065455.1"/>
    </source>
</evidence>
<feature type="transmembrane region" description="Helical" evidence="5">
    <location>
        <begin position="12"/>
        <end position="30"/>
    </location>
</feature>
<dbReference type="EMBL" id="CAJOAZ010002123">
    <property type="protein sequence ID" value="CAF3896722.1"/>
    <property type="molecule type" value="Genomic_DNA"/>
</dbReference>
<evidence type="ECO:0000259" key="6">
    <source>
        <dbReference type="Pfam" id="PF08016"/>
    </source>
</evidence>
<proteinExistence type="predicted"/>
<dbReference type="AlphaFoldDB" id="A0A819SMV8"/>